<protein>
    <submittedName>
        <fullName evidence="3">Ankyrin repeat protein</fullName>
    </submittedName>
</protein>
<evidence type="ECO:0000313" key="4">
    <source>
        <dbReference type="Proteomes" id="UP000076552"/>
    </source>
</evidence>
<dbReference type="Proteomes" id="UP000076552">
    <property type="component" value="Unassembled WGS sequence"/>
</dbReference>
<dbReference type="SUPFAM" id="SSF52540">
    <property type="entry name" value="P-loop containing nucleoside triphosphate hydrolases"/>
    <property type="match status" value="1"/>
</dbReference>
<keyword evidence="4" id="KW-1185">Reference proteome</keyword>
<dbReference type="Gene3D" id="3.40.50.300">
    <property type="entry name" value="P-loop containing nucleotide triphosphate hydrolases"/>
    <property type="match status" value="1"/>
</dbReference>
<proteinExistence type="predicted"/>
<feature type="non-terminal residue" evidence="3">
    <location>
        <position position="473"/>
    </location>
</feature>
<dbReference type="PANTHER" id="PTHR10039">
    <property type="entry name" value="AMELOGENIN"/>
    <property type="match status" value="1"/>
</dbReference>
<accession>A0A166RVQ5</accession>
<organism evidence="3 4">
    <name type="scientific">Colletotrichum tofieldiae</name>
    <dbReference type="NCBI Taxonomy" id="708197"/>
    <lineage>
        <taxon>Eukaryota</taxon>
        <taxon>Fungi</taxon>
        <taxon>Dikarya</taxon>
        <taxon>Ascomycota</taxon>
        <taxon>Pezizomycotina</taxon>
        <taxon>Sordariomycetes</taxon>
        <taxon>Hypocreomycetidae</taxon>
        <taxon>Glomerellales</taxon>
        <taxon>Glomerellaceae</taxon>
        <taxon>Colletotrichum</taxon>
        <taxon>Colletotrichum spaethianum species complex</taxon>
    </lineage>
</organism>
<feature type="domain" description="Nephrocystin 3-like N-terminal" evidence="2">
    <location>
        <begin position="120"/>
        <end position="284"/>
    </location>
</feature>
<dbReference type="EMBL" id="LFIV01000101">
    <property type="protein sequence ID" value="KZL69813.1"/>
    <property type="molecule type" value="Genomic_DNA"/>
</dbReference>
<keyword evidence="1" id="KW-0677">Repeat</keyword>
<dbReference type="InterPro" id="IPR056884">
    <property type="entry name" value="NPHP3-like_N"/>
</dbReference>
<evidence type="ECO:0000259" key="2">
    <source>
        <dbReference type="Pfam" id="PF24883"/>
    </source>
</evidence>
<dbReference type="AlphaFoldDB" id="A0A166RVQ5"/>
<feature type="non-terminal residue" evidence="3">
    <location>
        <position position="1"/>
    </location>
</feature>
<dbReference type="Pfam" id="PF24883">
    <property type="entry name" value="NPHP3_N"/>
    <property type="match status" value="1"/>
</dbReference>
<evidence type="ECO:0000256" key="1">
    <source>
        <dbReference type="ARBA" id="ARBA00022737"/>
    </source>
</evidence>
<sequence>LKKALSDFDNGGKRRMIARSLKWPFSAEDTKALIAQMDGHRNTISLALSADTLNKMLKSLENQDKIMDGMSSLKHNVERLTKIQTRIVLNDYQQRILHFFLRVNPQSNFQTSVRLRQPLTGLWLTESDSTFQKWISLPHSGLWLSGIPGAGKTVLSGVVIEEALQKSNSSNAIAFFYCDYKNSKSLQLVNILSSLAVQLAQQNDKAFHFLEIYYGQLNPANGLCKEPEANELHDLLSLIASTFENVFVIVDGLDECGDNVEEVAAAVRKLFETSPSISLAIFSRNEQDIREELADSFAHIEIAAHTEDLDLFVRSEMGKRKQLRNLSTQAPTLSEEIRQKLVTGAQGMFRWVTCQLDYLCDLTTNRARREALASLPPTLPETYHRLLQRVIQSGPTVSKLVRYVLHWTISEPYMALAEMRDAVSFAISEVDDFGTDDLIDTDEIFKRCSSLVRKAYTTKGEPNIELAHFTVEQ</sequence>
<comment type="caution">
    <text evidence="3">The sequence shown here is derived from an EMBL/GenBank/DDBJ whole genome shotgun (WGS) entry which is preliminary data.</text>
</comment>
<reference evidence="3 4" key="1">
    <citation type="submission" date="2015-06" db="EMBL/GenBank/DDBJ databases">
        <title>Survival trade-offs in plant roots during colonization by closely related pathogenic and mutualistic fungi.</title>
        <authorList>
            <person name="Hacquard S."/>
            <person name="Kracher B."/>
            <person name="Hiruma K."/>
            <person name="Weinman A."/>
            <person name="Muench P."/>
            <person name="Garrido Oter R."/>
            <person name="Ver Loren van Themaat E."/>
            <person name="Dallerey J.-F."/>
            <person name="Damm U."/>
            <person name="Henrissat B."/>
            <person name="Lespinet O."/>
            <person name="Thon M."/>
            <person name="Kemen E."/>
            <person name="McHardy A.C."/>
            <person name="Schulze-Lefert P."/>
            <person name="O'Connell R.J."/>
        </authorList>
    </citation>
    <scope>NUCLEOTIDE SEQUENCE [LARGE SCALE GENOMIC DNA]</scope>
    <source>
        <strain evidence="3 4">0861</strain>
    </source>
</reference>
<gene>
    <name evidence="3" type="ORF">CT0861_00715</name>
</gene>
<dbReference type="InterPro" id="IPR027417">
    <property type="entry name" value="P-loop_NTPase"/>
</dbReference>
<name>A0A166RVQ5_9PEZI</name>
<dbReference type="PANTHER" id="PTHR10039:SF15">
    <property type="entry name" value="NACHT DOMAIN-CONTAINING PROTEIN"/>
    <property type="match status" value="1"/>
</dbReference>
<evidence type="ECO:0000313" key="3">
    <source>
        <dbReference type="EMBL" id="KZL69813.1"/>
    </source>
</evidence>
<dbReference type="STRING" id="708197.A0A166RVQ5"/>